<dbReference type="GO" id="GO:0030170">
    <property type="term" value="F:pyridoxal phosphate binding"/>
    <property type="evidence" value="ECO:0007669"/>
    <property type="project" value="TreeGrafter"/>
</dbReference>
<evidence type="ECO:0000313" key="6">
    <source>
        <dbReference type="Proteomes" id="UP000016160"/>
    </source>
</evidence>
<feature type="active site" description="Proton acceptor" evidence="2">
    <location>
        <position position="191"/>
    </location>
</feature>
<accession>T2KPT2</accession>
<dbReference type="InterPro" id="IPR015422">
    <property type="entry name" value="PyrdxlP-dep_Trfase_small"/>
</dbReference>
<comment type="similarity">
    <text evidence="1 4">Belongs to the DegT/DnrJ/EryC1 family.</text>
</comment>
<organism evidence="5 6">
    <name type="scientific">Formosa agariphila (strain DSM 15362 / KCTC 12365 / LMG 23005 / KMM 3901 / M-2Alg 35-1)</name>
    <dbReference type="NCBI Taxonomy" id="1347342"/>
    <lineage>
        <taxon>Bacteria</taxon>
        <taxon>Pseudomonadati</taxon>
        <taxon>Bacteroidota</taxon>
        <taxon>Flavobacteriia</taxon>
        <taxon>Flavobacteriales</taxon>
        <taxon>Flavobacteriaceae</taxon>
        <taxon>Formosa</taxon>
    </lineage>
</organism>
<keyword evidence="6" id="KW-1185">Reference proteome</keyword>
<feature type="modified residue" description="N6-(pyridoxal phosphate)lysine" evidence="3">
    <location>
        <position position="191"/>
    </location>
</feature>
<keyword evidence="3 4" id="KW-0663">Pyridoxal phosphate</keyword>
<dbReference type="CDD" id="cd00616">
    <property type="entry name" value="AHBA_syn"/>
    <property type="match status" value="1"/>
</dbReference>
<evidence type="ECO:0000256" key="2">
    <source>
        <dbReference type="PIRSR" id="PIRSR000390-1"/>
    </source>
</evidence>
<dbReference type="HOGENOM" id="CLU_033332_2_1_10"/>
<dbReference type="eggNOG" id="COG0399">
    <property type="taxonomic scope" value="Bacteria"/>
</dbReference>
<dbReference type="AlphaFoldDB" id="T2KPT2"/>
<protein>
    <submittedName>
        <fullName evidence="5">Aminotransferase</fullName>
    </submittedName>
</protein>
<dbReference type="GO" id="GO:0008483">
    <property type="term" value="F:transaminase activity"/>
    <property type="evidence" value="ECO:0007669"/>
    <property type="project" value="UniProtKB-KW"/>
</dbReference>
<dbReference type="InterPro" id="IPR015421">
    <property type="entry name" value="PyrdxlP-dep_Trfase_major"/>
</dbReference>
<dbReference type="Proteomes" id="UP000016160">
    <property type="component" value="Chromosome"/>
</dbReference>
<proteinExistence type="inferred from homology"/>
<dbReference type="InterPro" id="IPR000653">
    <property type="entry name" value="DegT/StrS_aminotransferase"/>
</dbReference>
<evidence type="ECO:0000256" key="4">
    <source>
        <dbReference type="RuleBase" id="RU004508"/>
    </source>
</evidence>
<dbReference type="RefSeq" id="WP_038530677.1">
    <property type="nucleotide sequence ID" value="NZ_HG315671.1"/>
</dbReference>
<dbReference type="EMBL" id="HG315671">
    <property type="protein sequence ID" value="CDF80004.1"/>
    <property type="molecule type" value="Genomic_DNA"/>
</dbReference>
<dbReference type="InterPro" id="IPR015424">
    <property type="entry name" value="PyrdxlP-dep_Trfase"/>
</dbReference>
<name>T2KPT2_FORAG</name>
<dbReference type="GO" id="GO:0000271">
    <property type="term" value="P:polysaccharide biosynthetic process"/>
    <property type="evidence" value="ECO:0007669"/>
    <property type="project" value="TreeGrafter"/>
</dbReference>
<keyword evidence="5" id="KW-0032">Aminotransferase</keyword>
<dbReference type="PATRIC" id="fig|1347342.6.peg.2302"/>
<sequence length="373" mass="41544">MNSKIWLSSPHMGGHELDFIHDAFSTNWIAPLGPNVTGFEEDLKLFLKENKHIAAVSSGTAALHLALILLGVEQGDEIICQSKTFSASANPIVYQGATPVFVDSERDTWNMCPIELEHAIKDRISKGKKPKAIIAVHLYGMPYKKDEINAIASHYNIPIVEDSAEALGSLYKGQKCGTLADYSILSFNGNKIITTSGGGALVCPTEEDKSKSIFLATQAKDQGVAYIHSKIGYNYRMSNIVAGIGRGQMMVLEDHVNKRRANYDYYVSKLSKIKGISFLDEPEGFYSNRWLTCILLDSNKDQEGLRLFLEKDNIETRPLWKPMHQQPIFKDAPSYLNGVSDDLFERGLCLPSGSNLTLDDLDRIVSLILEYFE</sequence>
<keyword evidence="5" id="KW-0808">Transferase</keyword>
<evidence type="ECO:0000256" key="3">
    <source>
        <dbReference type="PIRSR" id="PIRSR000390-2"/>
    </source>
</evidence>
<dbReference type="STRING" id="1347342.BN863_22920"/>
<dbReference type="Gene3D" id="3.40.640.10">
    <property type="entry name" value="Type I PLP-dependent aspartate aminotransferase-like (Major domain)"/>
    <property type="match status" value="1"/>
</dbReference>
<dbReference type="SUPFAM" id="SSF53383">
    <property type="entry name" value="PLP-dependent transferases"/>
    <property type="match status" value="1"/>
</dbReference>
<reference evidence="5 6" key="1">
    <citation type="journal article" date="2013" name="Appl. Environ. Microbiol.">
        <title>The genome of the alga-associated marine flavobacterium Formosa agariphila KMM 3901T reveals a broad potential for degradation of algal polysaccharides.</title>
        <authorList>
            <person name="Mann A.J."/>
            <person name="Hahnke R.L."/>
            <person name="Huang S."/>
            <person name="Werner J."/>
            <person name="Xing P."/>
            <person name="Barbeyron T."/>
            <person name="Huettel B."/>
            <person name="Stueber K."/>
            <person name="Reinhardt R."/>
            <person name="Harder J."/>
            <person name="Gloeckner F.O."/>
            <person name="Amann R.I."/>
            <person name="Teeling H."/>
        </authorList>
    </citation>
    <scope>NUCLEOTIDE SEQUENCE [LARGE SCALE GENOMIC DNA]</scope>
    <source>
        <strain evidence="6">DSM 15362 / KCTC 12365 / LMG 23005 / KMM 3901</strain>
    </source>
</reference>
<dbReference type="PANTHER" id="PTHR30244">
    <property type="entry name" value="TRANSAMINASE"/>
    <property type="match status" value="1"/>
</dbReference>
<evidence type="ECO:0000313" key="5">
    <source>
        <dbReference type="EMBL" id="CDF80004.1"/>
    </source>
</evidence>
<gene>
    <name evidence="5" type="ORF">BN863_22920</name>
</gene>
<dbReference type="OrthoDB" id="9810913at2"/>
<evidence type="ECO:0000256" key="1">
    <source>
        <dbReference type="ARBA" id="ARBA00037999"/>
    </source>
</evidence>
<dbReference type="Pfam" id="PF01041">
    <property type="entry name" value="DegT_DnrJ_EryC1"/>
    <property type="match status" value="1"/>
</dbReference>
<dbReference type="PIRSF" id="PIRSF000390">
    <property type="entry name" value="PLP_StrS"/>
    <property type="match status" value="1"/>
</dbReference>
<dbReference type="PANTHER" id="PTHR30244:SF34">
    <property type="entry name" value="DTDP-4-AMINO-4,6-DIDEOXYGALACTOSE TRANSAMINASE"/>
    <property type="match status" value="1"/>
</dbReference>
<dbReference type="Gene3D" id="3.90.1150.10">
    <property type="entry name" value="Aspartate Aminotransferase, domain 1"/>
    <property type="match status" value="1"/>
</dbReference>